<dbReference type="Pfam" id="PF00440">
    <property type="entry name" value="TetR_N"/>
    <property type="match status" value="1"/>
</dbReference>
<dbReference type="GO" id="GO:0000976">
    <property type="term" value="F:transcription cis-regulatory region binding"/>
    <property type="evidence" value="ECO:0007669"/>
    <property type="project" value="TreeGrafter"/>
</dbReference>
<reference evidence="3" key="1">
    <citation type="submission" date="2018-06" db="EMBL/GenBank/DDBJ databases">
        <authorList>
            <person name="Zhirakovskaya E."/>
        </authorList>
    </citation>
    <scope>NUCLEOTIDE SEQUENCE</scope>
</reference>
<dbReference type="GO" id="GO:0003700">
    <property type="term" value="F:DNA-binding transcription factor activity"/>
    <property type="evidence" value="ECO:0007669"/>
    <property type="project" value="TreeGrafter"/>
</dbReference>
<dbReference type="PANTHER" id="PTHR30055:SF201">
    <property type="entry name" value="TRANSCRIPTIONAL REGULATORY PROTEIN"/>
    <property type="match status" value="1"/>
</dbReference>
<gene>
    <name evidence="3" type="ORF">MNBD_GAMMA03-454</name>
</gene>
<sequence length="207" mass="23725">MMEIQRKTPTQPRSKAAVQAILEATTHLLLAKGAKRLTTNHIAELAGVSIGSLYQYFTNKEAIVAKLTELYVEEEVTRVSILMTRIRKSSTCKQSIFMRERNIRLVMQEFIDIHTENLELAQILHTQIDNQACRQALRNTTTFLTKLVQDMLDHVDGITRKGNNTRAYIISNSIDLLIQTTLIEQPELFTKPEFLDELVNLCMSYLK</sequence>
<evidence type="ECO:0000259" key="2">
    <source>
        <dbReference type="PROSITE" id="PS50977"/>
    </source>
</evidence>
<organism evidence="3">
    <name type="scientific">hydrothermal vent metagenome</name>
    <dbReference type="NCBI Taxonomy" id="652676"/>
    <lineage>
        <taxon>unclassified sequences</taxon>
        <taxon>metagenomes</taxon>
        <taxon>ecological metagenomes</taxon>
    </lineage>
</organism>
<dbReference type="PROSITE" id="PS50977">
    <property type="entry name" value="HTH_TETR_2"/>
    <property type="match status" value="1"/>
</dbReference>
<dbReference type="PANTHER" id="PTHR30055">
    <property type="entry name" value="HTH-TYPE TRANSCRIPTIONAL REGULATOR RUTR"/>
    <property type="match status" value="1"/>
</dbReference>
<protein>
    <submittedName>
        <fullName evidence="3">Transcriptional regulator, AcrR family</fullName>
    </submittedName>
</protein>
<proteinExistence type="predicted"/>
<dbReference type="InterPro" id="IPR009057">
    <property type="entry name" value="Homeodomain-like_sf"/>
</dbReference>
<dbReference type="Gene3D" id="1.10.357.10">
    <property type="entry name" value="Tetracycline Repressor, domain 2"/>
    <property type="match status" value="1"/>
</dbReference>
<dbReference type="EMBL" id="UOFC01000284">
    <property type="protein sequence ID" value="VAW49468.1"/>
    <property type="molecule type" value="Genomic_DNA"/>
</dbReference>
<feature type="domain" description="HTH tetR-type" evidence="2">
    <location>
        <begin position="15"/>
        <end position="75"/>
    </location>
</feature>
<evidence type="ECO:0000313" key="3">
    <source>
        <dbReference type="EMBL" id="VAW49468.1"/>
    </source>
</evidence>
<name>A0A3B0W0P3_9ZZZZ</name>
<evidence type="ECO:0000256" key="1">
    <source>
        <dbReference type="ARBA" id="ARBA00023125"/>
    </source>
</evidence>
<dbReference type="SUPFAM" id="SSF46689">
    <property type="entry name" value="Homeodomain-like"/>
    <property type="match status" value="1"/>
</dbReference>
<dbReference type="AlphaFoldDB" id="A0A3B0W0P3"/>
<keyword evidence="1" id="KW-0238">DNA-binding</keyword>
<accession>A0A3B0W0P3</accession>
<dbReference type="InterPro" id="IPR001647">
    <property type="entry name" value="HTH_TetR"/>
</dbReference>
<dbReference type="InterPro" id="IPR050109">
    <property type="entry name" value="HTH-type_TetR-like_transc_reg"/>
</dbReference>
<dbReference type="PRINTS" id="PR00455">
    <property type="entry name" value="HTHTETR"/>
</dbReference>